<dbReference type="AlphaFoldDB" id="A0A1D1V7D9"/>
<feature type="compositionally biased region" description="Polar residues" evidence="2">
    <location>
        <begin position="105"/>
        <end position="135"/>
    </location>
</feature>
<feature type="compositionally biased region" description="Polar residues" evidence="2">
    <location>
        <begin position="1"/>
        <end position="12"/>
    </location>
</feature>
<dbReference type="SUPFAM" id="SSF48726">
    <property type="entry name" value="Immunoglobulin"/>
    <property type="match status" value="6"/>
</dbReference>
<dbReference type="PANTHER" id="PTHR47633">
    <property type="entry name" value="IMMUNOGLOBULIN"/>
    <property type="match status" value="1"/>
</dbReference>
<feature type="domain" description="Ig-like" evidence="3">
    <location>
        <begin position="432"/>
        <end position="523"/>
    </location>
</feature>
<dbReference type="PROSITE" id="PS50835">
    <property type="entry name" value="IG_LIKE"/>
    <property type="match status" value="6"/>
</dbReference>
<feature type="domain" description="Ig-like" evidence="3">
    <location>
        <begin position="806"/>
        <end position="897"/>
    </location>
</feature>
<dbReference type="FunFam" id="2.60.40.10:FF:000962">
    <property type="entry name" value="titin isoform X1"/>
    <property type="match status" value="2"/>
</dbReference>
<dbReference type="InterPro" id="IPR003599">
    <property type="entry name" value="Ig_sub"/>
</dbReference>
<dbReference type="SMART" id="SM00408">
    <property type="entry name" value="IGc2"/>
    <property type="match status" value="4"/>
</dbReference>
<feature type="domain" description="Ig-like" evidence="3">
    <location>
        <begin position="939"/>
        <end position="1032"/>
    </location>
</feature>
<organism evidence="4 5">
    <name type="scientific">Ramazzottius varieornatus</name>
    <name type="common">Water bear</name>
    <name type="synonym">Tardigrade</name>
    <dbReference type="NCBI Taxonomy" id="947166"/>
    <lineage>
        <taxon>Eukaryota</taxon>
        <taxon>Metazoa</taxon>
        <taxon>Ecdysozoa</taxon>
        <taxon>Tardigrada</taxon>
        <taxon>Eutardigrada</taxon>
        <taxon>Parachela</taxon>
        <taxon>Hypsibioidea</taxon>
        <taxon>Ramazzottiidae</taxon>
        <taxon>Ramazzottius</taxon>
    </lineage>
</organism>
<dbReference type="PANTHER" id="PTHR47633:SF4">
    <property type="entry name" value="MYOPALLADIN ISOFORM X1"/>
    <property type="match status" value="1"/>
</dbReference>
<feature type="compositionally biased region" description="Basic and acidic residues" evidence="2">
    <location>
        <begin position="265"/>
        <end position="277"/>
    </location>
</feature>
<dbReference type="InterPro" id="IPR036179">
    <property type="entry name" value="Ig-like_dom_sf"/>
</dbReference>
<dbReference type="EMBL" id="BDGG01000004">
    <property type="protein sequence ID" value="GAU97564.1"/>
    <property type="molecule type" value="Genomic_DNA"/>
</dbReference>
<dbReference type="InterPro" id="IPR013783">
    <property type="entry name" value="Ig-like_fold"/>
</dbReference>
<dbReference type="STRING" id="947166.A0A1D1V7D9"/>
<dbReference type="SMART" id="SM00409">
    <property type="entry name" value="IG"/>
    <property type="match status" value="6"/>
</dbReference>
<dbReference type="InterPro" id="IPR007110">
    <property type="entry name" value="Ig-like_dom"/>
</dbReference>
<feature type="compositionally biased region" description="Low complexity" evidence="2">
    <location>
        <begin position="95"/>
        <end position="104"/>
    </location>
</feature>
<keyword evidence="1" id="KW-0393">Immunoglobulin domain</keyword>
<name>A0A1D1V7D9_RAMVA</name>
<evidence type="ECO:0000256" key="1">
    <source>
        <dbReference type="ARBA" id="ARBA00023319"/>
    </source>
</evidence>
<sequence length="1060" mass="118135">MSSGLPWNNARQAPTPAQEPKVYKSSAVIIPQSPANLPNIEQNMATMTMQHNAPAVPTKPGQQAGGNFQANSGIAGQNQQGRVQYSQQTSQNPGQTTITQTTQQWSSQNPNVQTSTQQWTTQNPGQSQSQTNKFGQQSNSQQNQVNQQGTYANQQQQYTQQSSTNQSNHSQQNYQQNQQQQQRQTASINLQQQQDGYNNQQNQQWHQQQNLRGQQVHPSPVQRPQQQQQQGYQNGSSGMPPTASGARGAPSFLAKKHFVANQEQTEWKNKSMRKVERQSSQSFQQESQYNQVDSDEDGHLPEFTSNIHDIMDLREGERAHFDCCLIPQLVGDSSLKVIWTKDGQNVQTSNRILIQESFGRLSLDIIGVRPEDSGVYQCYVTNAAGDAATQGRLTVVAGKTTTHVSPGETQGMDGGSRFIQENIHEDRSTEKPEFTERLAENLSVEEGEPLRLQATLKPANDPLMKIEWFFNGQALRLGSRLATFYDFGLVTLSVLDARAEDSGVYLLRATNSLGRAETSCRLSCQSKGKSVVKPSFQEQLVVTPAGDLTEGDYVHLETRIEPRNDPYVVIEWFHNNRLIQTGQRLRPHHDFGIVTLDIAGAYPEDTGSFTVRATNSLGTDSSSATIRVAGKPGLLLETQHPEGLQKIADLEYKDFSKEWTYNDFSKHEPQFVEQLPRLPDFNEGERLRLEAQVEPRGDPNMKVEWYINGRPVSNGSRTRTTFDFGFCSLDVNDIQVRDAGEYTIVATNSLGTSESKTFLKVIGRGGIVSDPQYAASLDKIRDLESYENGPGYIPDNIQEDRPTAPPTFTEPLQPVPELHEGQSVHLECTIHPPNDHTLQIEWFKDGRPVHTGSRFRAFNDFGAIGLDILTVIPEDSGEYSIKATNALGSNTSSVRIQVRARASIILESQAPGGAEKIRELEDMLNYKPQANYDEAPRQPPVFTQQLRGPPGKIKEGQSVHLEASLQPVGDPSMKIEWFFNGRPLNTGSRVRFTHDMDYVALDMMYVFPRDNGEYSVKATNASGTAVSSATVHCFGKKAIITESQNPRALKKIQDLEAWNL</sequence>
<feature type="domain" description="Ig-like" evidence="3">
    <location>
        <begin position="534"/>
        <end position="627"/>
    </location>
</feature>
<feature type="domain" description="Ig-like" evidence="3">
    <location>
        <begin position="301"/>
        <end position="394"/>
    </location>
</feature>
<feature type="domain" description="Ig-like" evidence="3">
    <location>
        <begin position="669"/>
        <end position="759"/>
    </location>
</feature>
<evidence type="ECO:0000313" key="4">
    <source>
        <dbReference type="EMBL" id="GAU97564.1"/>
    </source>
</evidence>
<feature type="region of interest" description="Disordered" evidence="2">
    <location>
        <begin position="1"/>
        <end position="22"/>
    </location>
</feature>
<feature type="compositionally biased region" description="Low complexity" evidence="2">
    <location>
        <begin position="278"/>
        <end position="291"/>
    </location>
</feature>
<dbReference type="InterPro" id="IPR003598">
    <property type="entry name" value="Ig_sub2"/>
</dbReference>
<evidence type="ECO:0000256" key="2">
    <source>
        <dbReference type="SAM" id="MobiDB-lite"/>
    </source>
</evidence>
<dbReference type="FunFam" id="2.60.40.10:FF:000107">
    <property type="entry name" value="Myosin, light chain kinase a"/>
    <property type="match status" value="1"/>
</dbReference>
<feature type="region of interest" description="Disordered" evidence="2">
    <location>
        <begin position="263"/>
        <end position="303"/>
    </location>
</feature>
<evidence type="ECO:0000313" key="5">
    <source>
        <dbReference type="Proteomes" id="UP000186922"/>
    </source>
</evidence>
<keyword evidence="5" id="KW-1185">Reference proteome</keyword>
<accession>A0A1D1V7D9</accession>
<feature type="region of interest" description="Disordered" evidence="2">
    <location>
        <begin position="931"/>
        <end position="956"/>
    </location>
</feature>
<evidence type="ECO:0000259" key="3">
    <source>
        <dbReference type="PROSITE" id="PS50835"/>
    </source>
</evidence>
<gene>
    <name evidence="4" type="primary">RvY_08838-1</name>
    <name evidence="4" type="synonym">RvY_08838.1</name>
    <name evidence="4" type="ORF">RvY_08838</name>
</gene>
<feature type="region of interest" description="Disordered" evidence="2">
    <location>
        <begin position="52"/>
        <end position="249"/>
    </location>
</feature>
<dbReference type="Gene3D" id="2.60.40.10">
    <property type="entry name" value="Immunoglobulins"/>
    <property type="match status" value="6"/>
</dbReference>
<feature type="compositionally biased region" description="Polar residues" evidence="2">
    <location>
        <begin position="65"/>
        <end position="94"/>
    </location>
</feature>
<feature type="compositionally biased region" description="Low complexity" evidence="2">
    <location>
        <begin position="136"/>
        <end position="238"/>
    </location>
</feature>
<dbReference type="FunFam" id="2.60.40.10:FF:000119">
    <property type="entry name" value="Sallimus, isoform P"/>
    <property type="match status" value="3"/>
</dbReference>
<dbReference type="Pfam" id="PF07679">
    <property type="entry name" value="I-set"/>
    <property type="match status" value="6"/>
</dbReference>
<comment type="caution">
    <text evidence="4">The sequence shown here is derived from an EMBL/GenBank/DDBJ whole genome shotgun (WGS) entry which is preliminary data.</text>
</comment>
<proteinExistence type="predicted"/>
<protein>
    <recommendedName>
        <fullName evidence="3">Ig-like domain-containing protein</fullName>
    </recommendedName>
</protein>
<dbReference type="OrthoDB" id="6612025at2759"/>
<dbReference type="InterPro" id="IPR013098">
    <property type="entry name" value="Ig_I-set"/>
</dbReference>
<reference evidence="4 5" key="1">
    <citation type="journal article" date="2016" name="Nat. Commun.">
        <title>Extremotolerant tardigrade genome and improved radiotolerance of human cultured cells by tardigrade-unique protein.</title>
        <authorList>
            <person name="Hashimoto T."/>
            <person name="Horikawa D.D."/>
            <person name="Saito Y."/>
            <person name="Kuwahara H."/>
            <person name="Kozuka-Hata H."/>
            <person name="Shin-I T."/>
            <person name="Minakuchi Y."/>
            <person name="Ohishi K."/>
            <person name="Motoyama A."/>
            <person name="Aizu T."/>
            <person name="Enomoto A."/>
            <person name="Kondo K."/>
            <person name="Tanaka S."/>
            <person name="Hara Y."/>
            <person name="Koshikawa S."/>
            <person name="Sagara H."/>
            <person name="Miura T."/>
            <person name="Yokobori S."/>
            <person name="Miyagawa K."/>
            <person name="Suzuki Y."/>
            <person name="Kubo T."/>
            <person name="Oyama M."/>
            <person name="Kohara Y."/>
            <person name="Fujiyama A."/>
            <person name="Arakawa K."/>
            <person name="Katayama T."/>
            <person name="Toyoda A."/>
            <person name="Kunieda T."/>
        </authorList>
    </citation>
    <scope>NUCLEOTIDE SEQUENCE [LARGE SCALE GENOMIC DNA]</scope>
    <source>
        <strain evidence="4 5">YOKOZUNA-1</strain>
    </source>
</reference>
<dbReference type="Proteomes" id="UP000186922">
    <property type="component" value="Unassembled WGS sequence"/>
</dbReference>